<proteinExistence type="predicted"/>
<feature type="compositionally biased region" description="Acidic residues" evidence="1">
    <location>
        <begin position="585"/>
        <end position="595"/>
    </location>
</feature>
<feature type="compositionally biased region" description="Acidic residues" evidence="1">
    <location>
        <begin position="11"/>
        <end position="22"/>
    </location>
</feature>
<feature type="compositionally biased region" description="Basic and acidic residues" evidence="1">
    <location>
        <begin position="161"/>
        <end position="183"/>
    </location>
</feature>
<feature type="compositionally biased region" description="Basic residues" evidence="1">
    <location>
        <begin position="325"/>
        <end position="334"/>
    </location>
</feature>
<feature type="region of interest" description="Disordered" evidence="1">
    <location>
        <begin position="576"/>
        <end position="629"/>
    </location>
</feature>
<comment type="caution">
    <text evidence="3">The sequence shown here is derived from an EMBL/GenBank/DDBJ whole genome shotgun (WGS) entry which is preliminary data.</text>
</comment>
<feature type="compositionally biased region" description="Basic and acidic residues" evidence="1">
    <location>
        <begin position="596"/>
        <end position="612"/>
    </location>
</feature>
<feature type="compositionally biased region" description="Basic and acidic residues" evidence="1">
    <location>
        <begin position="128"/>
        <end position="146"/>
    </location>
</feature>
<gene>
    <name evidence="3" type="ORF">QTJ16_006875</name>
</gene>
<feature type="region of interest" description="Disordered" evidence="1">
    <location>
        <begin position="471"/>
        <end position="496"/>
    </location>
</feature>
<accession>A0AAD9SVG6</accession>
<feature type="compositionally biased region" description="Polar residues" evidence="1">
    <location>
        <begin position="189"/>
        <end position="200"/>
    </location>
</feature>
<reference evidence="3" key="1">
    <citation type="submission" date="2023-06" db="EMBL/GenBank/DDBJ databases">
        <title>Draft genome of Marssonina rosae.</title>
        <authorList>
            <person name="Cheng Q."/>
        </authorList>
    </citation>
    <scope>NUCLEOTIDE SEQUENCE</scope>
    <source>
        <strain evidence="3">R4</strain>
    </source>
</reference>
<feature type="region of interest" description="Disordered" evidence="1">
    <location>
        <begin position="364"/>
        <end position="402"/>
    </location>
</feature>
<dbReference type="Proteomes" id="UP001285354">
    <property type="component" value="Unassembled WGS sequence"/>
</dbReference>
<organism evidence="3 4">
    <name type="scientific">Diplocarpon rosae</name>
    <dbReference type="NCBI Taxonomy" id="946125"/>
    <lineage>
        <taxon>Eukaryota</taxon>
        <taxon>Fungi</taxon>
        <taxon>Dikarya</taxon>
        <taxon>Ascomycota</taxon>
        <taxon>Pezizomycotina</taxon>
        <taxon>Leotiomycetes</taxon>
        <taxon>Helotiales</taxon>
        <taxon>Drepanopezizaceae</taxon>
        <taxon>Diplocarpon</taxon>
    </lineage>
</organism>
<evidence type="ECO:0000259" key="2">
    <source>
        <dbReference type="Pfam" id="PF10680"/>
    </source>
</evidence>
<dbReference type="InterPro" id="IPR019622">
    <property type="entry name" value="Rrn9_dom"/>
</dbReference>
<dbReference type="AlphaFoldDB" id="A0AAD9SVG6"/>
<evidence type="ECO:0000313" key="3">
    <source>
        <dbReference type="EMBL" id="KAK2623694.1"/>
    </source>
</evidence>
<protein>
    <recommendedName>
        <fullName evidence="2">Rrn9 domain-containing protein</fullName>
    </recommendedName>
</protein>
<dbReference type="EMBL" id="JAUBYV010000012">
    <property type="protein sequence ID" value="KAK2623694.1"/>
    <property type="molecule type" value="Genomic_DNA"/>
</dbReference>
<feature type="domain" description="Rrn9" evidence="2">
    <location>
        <begin position="55"/>
        <end position="122"/>
    </location>
</feature>
<feature type="region of interest" description="Disordered" evidence="1">
    <location>
        <begin position="85"/>
        <end position="146"/>
    </location>
</feature>
<feature type="region of interest" description="Disordered" evidence="1">
    <location>
        <begin position="274"/>
        <end position="338"/>
    </location>
</feature>
<feature type="compositionally biased region" description="Polar residues" evidence="1">
    <location>
        <begin position="278"/>
        <end position="289"/>
    </location>
</feature>
<evidence type="ECO:0000313" key="4">
    <source>
        <dbReference type="Proteomes" id="UP001285354"/>
    </source>
</evidence>
<feature type="region of interest" description="Disordered" evidence="1">
    <location>
        <begin position="1"/>
        <end position="44"/>
    </location>
</feature>
<sequence length="629" mass="70700">MSTATSHSMSDLDDDSFEASETDSDHAAYRPNRWHGAPSTWASYTEEERGLAASLDMLRNEDLSVHLYNAHALNRRARDIERGETVEEFPGVPTESQAWRPPKTWTAWPLPPDEVPRSGEQVGPGDSFEGHTFKREEDGAPSRELEDVLTGVVLKFAKERFESRESAGEDEKYEGKGKGRVILEDDADSTGSEYLQSSSDGNGGAPSIIKEGPGSPPANIRMKPVVSADEESSRVLLRPSIRHTLSKLDEVLMALHHARKACYKYSHSEAGITDEESTLGNIASEQTPPSKKARGRPRRFANLPERSKPPEPQVEELDQADLLKTRKKKQGRPIKLHERLEGETQEDYLVRIAKLQKRPLPVFALLTEPKHPKSPSPNRTRKRSSPRNRINPGKPRFSRQRKLGLRDWSEVLGAAALVGFPDDVVERATRRCANLFGEGMDVRRMMEVPFSEREAGHTLTRYEPQLIPAFDDNLVDTPSSSGSDSDSEPDMQPTPRSSFQARKYIVFCPVPDCQRRKRGFVDTNALKRHLEAAHNIAKEEVADWILPSDEEMEGAVHVDGFLRPVKRVRGMRGKYRSRKGREVALEEEEGEEEEQMVERGAEGESEETRSEQAESSDEESRSSVSSYWA</sequence>
<feature type="region of interest" description="Disordered" evidence="1">
    <location>
        <begin position="161"/>
        <end position="234"/>
    </location>
</feature>
<keyword evidence="4" id="KW-1185">Reference proteome</keyword>
<evidence type="ECO:0000256" key="1">
    <source>
        <dbReference type="SAM" id="MobiDB-lite"/>
    </source>
</evidence>
<name>A0AAD9SVG6_9HELO</name>
<dbReference type="Pfam" id="PF10680">
    <property type="entry name" value="RRN9"/>
    <property type="match status" value="1"/>
</dbReference>